<dbReference type="InterPro" id="IPR012944">
    <property type="entry name" value="SusD_RagB_dom"/>
</dbReference>
<comment type="similarity">
    <text evidence="2">Belongs to the SusD family.</text>
</comment>
<sequence length="452" mass="51189">MRKYISIIALFFLFCCKKSDWFDIKSDSSLTVPTTLTDFQYLLDDFTIVSQNTPGLGEVGSDDHYAPENSVMVPAEQNAYTWTNTLPNLKVDDWNKSYEKIFRCNLVLEGLKKIIPANSNELIQYNMIKGNALFHRAKNYFDLAQVYGQPYKASSSASDLGIPLREGIDITAPVTRASVKDTYERIITDLLTAVELLPNISQLKSRGSKASVFGLLARTYLIMGVYDKAGASADSSLSLYNTLLDFNKIGATVPNLGRFNAETIFYSQTTTFWFSIWMSAYVFVDPSLYALYNENDLRRTRFFTVSGGNIVFKGNYNNSTAGFSGLATDEQYLIKAECYARANNVAAAMKTLNDLLRTRWNSNVVYPELTAGNAEGALRIILTERRKELLFRTLRWMDLRRLNLDDRFRVTFSHKKNGITYTLEPDSHKYTLPIPDDVITFSNIPQSPGWVK</sequence>
<feature type="domain" description="SusD-like N-terminal" evidence="7">
    <location>
        <begin position="20"/>
        <end position="221"/>
    </location>
</feature>
<feature type="domain" description="RagB/SusD" evidence="6">
    <location>
        <begin position="330"/>
        <end position="450"/>
    </location>
</feature>
<dbReference type="SUPFAM" id="SSF48452">
    <property type="entry name" value="TPR-like"/>
    <property type="match status" value="1"/>
</dbReference>
<dbReference type="Proteomes" id="UP000185003">
    <property type="component" value="Unassembled WGS sequence"/>
</dbReference>
<keyword evidence="3" id="KW-0732">Signal</keyword>
<comment type="subcellular location">
    <subcellularLocation>
        <location evidence="1">Cell outer membrane</location>
    </subcellularLocation>
</comment>
<evidence type="ECO:0000259" key="6">
    <source>
        <dbReference type="Pfam" id="PF07980"/>
    </source>
</evidence>
<proteinExistence type="inferred from homology"/>
<evidence type="ECO:0000313" key="8">
    <source>
        <dbReference type="EMBL" id="SIO49293.1"/>
    </source>
</evidence>
<dbReference type="RefSeq" id="WP_074242000.1">
    <property type="nucleotide sequence ID" value="NZ_FSRA01000002.1"/>
</dbReference>
<evidence type="ECO:0000259" key="7">
    <source>
        <dbReference type="Pfam" id="PF14322"/>
    </source>
</evidence>
<evidence type="ECO:0000256" key="3">
    <source>
        <dbReference type="ARBA" id="ARBA00022729"/>
    </source>
</evidence>
<name>A0A1N6JYF7_9BACT</name>
<protein>
    <submittedName>
        <fullName evidence="8">SusD family protein</fullName>
    </submittedName>
</protein>
<dbReference type="Pfam" id="PF14322">
    <property type="entry name" value="SusD-like_3"/>
    <property type="match status" value="1"/>
</dbReference>
<dbReference type="EMBL" id="FSRA01000002">
    <property type="protein sequence ID" value="SIO49293.1"/>
    <property type="molecule type" value="Genomic_DNA"/>
</dbReference>
<dbReference type="GO" id="GO:0009279">
    <property type="term" value="C:cell outer membrane"/>
    <property type="evidence" value="ECO:0007669"/>
    <property type="project" value="UniProtKB-SubCell"/>
</dbReference>
<dbReference type="InterPro" id="IPR011990">
    <property type="entry name" value="TPR-like_helical_dom_sf"/>
</dbReference>
<dbReference type="STRING" id="536979.SAMN04488055_4688"/>
<accession>A0A1N6JYF7</accession>
<evidence type="ECO:0000256" key="4">
    <source>
        <dbReference type="ARBA" id="ARBA00023136"/>
    </source>
</evidence>
<evidence type="ECO:0000256" key="5">
    <source>
        <dbReference type="ARBA" id="ARBA00023237"/>
    </source>
</evidence>
<dbReference type="OrthoDB" id="653598at2"/>
<gene>
    <name evidence="8" type="ORF">SAMN04488055_4688</name>
</gene>
<dbReference type="Pfam" id="PF07980">
    <property type="entry name" value="SusD_RagB"/>
    <property type="match status" value="1"/>
</dbReference>
<evidence type="ECO:0000256" key="1">
    <source>
        <dbReference type="ARBA" id="ARBA00004442"/>
    </source>
</evidence>
<keyword evidence="5" id="KW-0998">Cell outer membrane</keyword>
<evidence type="ECO:0000256" key="2">
    <source>
        <dbReference type="ARBA" id="ARBA00006275"/>
    </source>
</evidence>
<keyword evidence="4" id="KW-0472">Membrane</keyword>
<organism evidence="8 9">
    <name type="scientific">Chitinophaga niabensis</name>
    <dbReference type="NCBI Taxonomy" id="536979"/>
    <lineage>
        <taxon>Bacteria</taxon>
        <taxon>Pseudomonadati</taxon>
        <taxon>Bacteroidota</taxon>
        <taxon>Chitinophagia</taxon>
        <taxon>Chitinophagales</taxon>
        <taxon>Chitinophagaceae</taxon>
        <taxon>Chitinophaga</taxon>
    </lineage>
</organism>
<reference evidence="8 9" key="1">
    <citation type="submission" date="2016-11" db="EMBL/GenBank/DDBJ databases">
        <authorList>
            <person name="Jaros S."/>
            <person name="Januszkiewicz K."/>
            <person name="Wedrychowicz H."/>
        </authorList>
    </citation>
    <scope>NUCLEOTIDE SEQUENCE [LARGE SCALE GENOMIC DNA]</scope>
    <source>
        <strain evidence="8 9">DSM 24787</strain>
    </source>
</reference>
<keyword evidence="9" id="KW-1185">Reference proteome</keyword>
<evidence type="ECO:0000313" key="9">
    <source>
        <dbReference type="Proteomes" id="UP000185003"/>
    </source>
</evidence>
<dbReference type="AlphaFoldDB" id="A0A1N6JYF7"/>
<dbReference type="Gene3D" id="1.25.40.390">
    <property type="match status" value="1"/>
</dbReference>
<dbReference type="InterPro" id="IPR033985">
    <property type="entry name" value="SusD-like_N"/>
</dbReference>